<dbReference type="AlphaFoldDB" id="A0AAD7GWT8"/>
<dbReference type="EMBL" id="JARKIE010000006">
    <property type="protein sequence ID" value="KAJ7706986.1"/>
    <property type="molecule type" value="Genomic_DNA"/>
</dbReference>
<accession>A0AAD7GWT8</accession>
<comment type="caution">
    <text evidence="2">The sequence shown here is derived from an EMBL/GenBank/DDBJ whole genome shotgun (WGS) entry which is preliminary data.</text>
</comment>
<gene>
    <name evidence="2" type="ORF">B0H17DRAFT_574153</name>
</gene>
<sequence length="590" mass="63112">MADHSESYNPYFEVAPGSPPSFSPLSPNRAPKGQLSHHNTLELKGLPTLPSQATAPKLGYYPASLAVLAVWLVFIIILVWLLESAVAHGLRSLTHPWAYTTLPSLLITVFAQGHGAVTAMHLSRVSVSALHSPRTSPNTWAEVFWISDRAWQGPVGILSTFLAASRMRVRTSTHFIICAVTCLAALVTPIILSRAYPIRSIVVEESTTITPYALSVPEMGAVDAYAEMGTGVGSWTAALSVADVYNSSLYLPPGVSRDGDPTDFFFAGNIDGKTVTLPGLRLRGQCVPIDSTVASFADLPPYCQAQMGGIQFMTGVVTLSPVSVNFSMQACTNRTWDTLFPPGSPSLATNVAYIYINSANTSVPSLPGIAANGMIRCDSQTSTGTAQLSGANGTYSSFSEQPLYNATQGGEPLIDPLYALFYYFGSHKIDDDDTTRAAVVRALGFTGVGHEDGSQTYAQPSLQEMATGLWRGVSYIVAGVGLLSRTNDTPYPAVQSGLAAVYVRESHYAAAAYTLLALWLLLLIAITARSFRPTFGGSFDSYITVKLVQDKPGLVHSSTGELAKNVMLREPFGRVGRDEFGRVVVDQGSN</sequence>
<feature type="transmembrane region" description="Helical" evidence="1">
    <location>
        <begin position="508"/>
        <end position="528"/>
    </location>
</feature>
<proteinExistence type="predicted"/>
<organism evidence="2 3">
    <name type="scientific">Mycena rosella</name>
    <name type="common">Pink bonnet</name>
    <name type="synonym">Agaricus rosellus</name>
    <dbReference type="NCBI Taxonomy" id="1033263"/>
    <lineage>
        <taxon>Eukaryota</taxon>
        <taxon>Fungi</taxon>
        <taxon>Dikarya</taxon>
        <taxon>Basidiomycota</taxon>
        <taxon>Agaricomycotina</taxon>
        <taxon>Agaricomycetes</taxon>
        <taxon>Agaricomycetidae</taxon>
        <taxon>Agaricales</taxon>
        <taxon>Marasmiineae</taxon>
        <taxon>Mycenaceae</taxon>
        <taxon>Mycena</taxon>
    </lineage>
</organism>
<reference evidence="2" key="1">
    <citation type="submission" date="2023-03" db="EMBL/GenBank/DDBJ databases">
        <title>Massive genome expansion in bonnet fungi (Mycena s.s.) driven by repeated elements and novel gene families across ecological guilds.</title>
        <authorList>
            <consortium name="Lawrence Berkeley National Laboratory"/>
            <person name="Harder C.B."/>
            <person name="Miyauchi S."/>
            <person name="Viragh M."/>
            <person name="Kuo A."/>
            <person name="Thoen E."/>
            <person name="Andreopoulos B."/>
            <person name="Lu D."/>
            <person name="Skrede I."/>
            <person name="Drula E."/>
            <person name="Henrissat B."/>
            <person name="Morin E."/>
            <person name="Kohler A."/>
            <person name="Barry K."/>
            <person name="LaButti K."/>
            <person name="Morin E."/>
            <person name="Salamov A."/>
            <person name="Lipzen A."/>
            <person name="Mereny Z."/>
            <person name="Hegedus B."/>
            <person name="Baldrian P."/>
            <person name="Stursova M."/>
            <person name="Weitz H."/>
            <person name="Taylor A."/>
            <person name="Grigoriev I.V."/>
            <person name="Nagy L.G."/>
            <person name="Martin F."/>
            <person name="Kauserud H."/>
        </authorList>
    </citation>
    <scope>NUCLEOTIDE SEQUENCE</scope>
    <source>
        <strain evidence="2">CBHHK067</strain>
    </source>
</reference>
<protein>
    <submittedName>
        <fullName evidence="2">Uncharacterized protein</fullName>
    </submittedName>
</protein>
<evidence type="ECO:0000313" key="3">
    <source>
        <dbReference type="Proteomes" id="UP001221757"/>
    </source>
</evidence>
<name>A0AAD7GWT8_MYCRO</name>
<feature type="transmembrane region" description="Helical" evidence="1">
    <location>
        <begin position="60"/>
        <end position="82"/>
    </location>
</feature>
<evidence type="ECO:0000256" key="1">
    <source>
        <dbReference type="SAM" id="Phobius"/>
    </source>
</evidence>
<evidence type="ECO:0000313" key="2">
    <source>
        <dbReference type="EMBL" id="KAJ7706986.1"/>
    </source>
</evidence>
<keyword evidence="1" id="KW-0812">Transmembrane</keyword>
<keyword evidence="1" id="KW-1133">Transmembrane helix</keyword>
<dbReference type="Proteomes" id="UP001221757">
    <property type="component" value="Unassembled WGS sequence"/>
</dbReference>
<keyword evidence="1" id="KW-0472">Membrane</keyword>
<keyword evidence="3" id="KW-1185">Reference proteome</keyword>
<feature type="transmembrane region" description="Helical" evidence="1">
    <location>
        <begin position="175"/>
        <end position="196"/>
    </location>
</feature>